<comment type="caution">
    <text evidence="1">The sequence shown here is derived from an EMBL/GenBank/DDBJ whole genome shotgun (WGS) entry which is preliminary data.</text>
</comment>
<dbReference type="EMBL" id="BRYA01000893">
    <property type="protein sequence ID" value="GMI35037.1"/>
    <property type="molecule type" value="Genomic_DNA"/>
</dbReference>
<dbReference type="Proteomes" id="UP001165065">
    <property type="component" value="Unassembled WGS sequence"/>
</dbReference>
<keyword evidence="2" id="KW-1185">Reference proteome</keyword>
<accession>A0A9W7G6P8</accession>
<organism evidence="1 2">
    <name type="scientific">Triparma columacea</name>
    <dbReference type="NCBI Taxonomy" id="722753"/>
    <lineage>
        <taxon>Eukaryota</taxon>
        <taxon>Sar</taxon>
        <taxon>Stramenopiles</taxon>
        <taxon>Ochrophyta</taxon>
        <taxon>Bolidophyceae</taxon>
        <taxon>Parmales</taxon>
        <taxon>Triparmaceae</taxon>
        <taxon>Triparma</taxon>
    </lineage>
</organism>
<gene>
    <name evidence="1" type="ORF">TrCOL_g2314</name>
</gene>
<sequence length="120" mass="12608">CWTSSDGVSNSGNLNVDFGKTGYATRFEVAPGSSITTDDANGVMSVYESDTAPSVNAAIVANGITYVVSMFAFDTNFDPSTLTILWAQQGEQAEVPVPSVPEDSAIDCTVFIGEDSSTMF</sequence>
<evidence type="ECO:0000313" key="2">
    <source>
        <dbReference type="Proteomes" id="UP001165065"/>
    </source>
</evidence>
<protein>
    <submittedName>
        <fullName evidence="1">Uncharacterized protein</fullName>
    </submittedName>
</protein>
<evidence type="ECO:0000313" key="1">
    <source>
        <dbReference type="EMBL" id="GMI35037.1"/>
    </source>
</evidence>
<proteinExistence type="predicted"/>
<feature type="non-terminal residue" evidence="1">
    <location>
        <position position="1"/>
    </location>
</feature>
<dbReference type="AlphaFoldDB" id="A0A9W7G6P8"/>
<name>A0A9W7G6P8_9STRA</name>
<reference evidence="2" key="1">
    <citation type="journal article" date="2023" name="Commun. Biol.">
        <title>Genome analysis of Parmales, the sister group of diatoms, reveals the evolutionary specialization of diatoms from phago-mixotrophs to photoautotrophs.</title>
        <authorList>
            <person name="Ban H."/>
            <person name="Sato S."/>
            <person name="Yoshikawa S."/>
            <person name="Yamada K."/>
            <person name="Nakamura Y."/>
            <person name="Ichinomiya M."/>
            <person name="Sato N."/>
            <person name="Blanc-Mathieu R."/>
            <person name="Endo H."/>
            <person name="Kuwata A."/>
            <person name="Ogata H."/>
        </authorList>
    </citation>
    <scope>NUCLEOTIDE SEQUENCE [LARGE SCALE GENOMIC DNA]</scope>
</reference>